<keyword evidence="3" id="KW-1185">Reference proteome</keyword>
<dbReference type="KEGG" id="pdh:B9T62_15395"/>
<dbReference type="SUPFAM" id="SSF52540">
    <property type="entry name" value="P-loop containing nucleoside triphosphate hydrolases"/>
    <property type="match status" value="1"/>
</dbReference>
<accession>A0A2Z2K9F0</accession>
<evidence type="ECO:0000313" key="3">
    <source>
        <dbReference type="Proteomes" id="UP000249890"/>
    </source>
</evidence>
<reference evidence="2 3" key="1">
    <citation type="submission" date="2017-06" db="EMBL/GenBank/DDBJ databases">
        <title>Complete genome sequence of Paenibacillus donghaensis KCTC 13049T isolated from East Sea sediment, South Korea.</title>
        <authorList>
            <person name="Jung B.K."/>
            <person name="Hong S.-J."/>
            <person name="Shin J.-H."/>
        </authorList>
    </citation>
    <scope>NUCLEOTIDE SEQUENCE [LARGE SCALE GENOMIC DNA]</scope>
    <source>
        <strain evidence="2 3">KCTC 13049</strain>
    </source>
</reference>
<feature type="coiled-coil region" evidence="1">
    <location>
        <begin position="209"/>
        <end position="318"/>
    </location>
</feature>
<proteinExistence type="predicted"/>
<evidence type="ECO:0008006" key="4">
    <source>
        <dbReference type="Google" id="ProtNLM"/>
    </source>
</evidence>
<evidence type="ECO:0000256" key="1">
    <source>
        <dbReference type="SAM" id="Coils"/>
    </source>
</evidence>
<dbReference type="Gene3D" id="3.40.50.300">
    <property type="entry name" value="P-loop containing nucleotide triphosphate hydrolases"/>
    <property type="match status" value="1"/>
</dbReference>
<dbReference type="GO" id="GO:0006302">
    <property type="term" value="P:double-strand break repair"/>
    <property type="evidence" value="ECO:0007669"/>
    <property type="project" value="InterPro"/>
</dbReference>
<dbReference type="GO" id="GO:0016887">
    <property type="term" value="F:ATP hydrolysis activity"/>
    <property type="evidence" value="ECO:0007669"/>
    <property type="project" value="InterPro"/>
</dbReference>
<dbReference type="OrthoDB" id="1860825at2"/>
<dbReference type="Proteomes" id="UP000249890">
    <property type="component" value="Chromosome"/>
</dbReference>
<gene>
    <name evidence="2" type="ORF">B9T62_15395</name>
</gene>
<dbReference type="EMBL" id="CP021780">
    <property type="protein sequence ID" value="ASA22037.1"/>
    <property type="molecule type" value="Genomic_DNA"/>
</dbReference>
<sequence>MLHIKRIEIKDWLGIKELVVSPGKINKVDGDSGAGKTSLIEALEKALTNNSRRTEVISHGRKEAELFVELTDGLQITRKVRSEKADYFRVKHDSKAVNSTEGFIRKLINGEIFRPIEFMQKDAKEQTEIILNMLQIDWTIESIKAWFGEMPEADYQLHILQILKQIESAYFEERSSINREVNLLRANIEGIKRDLPPNYDGEEWRGVDLQQLYRRLSEAQESNKKLEEAKSLIDGLTLRIDDIKRRSANKTEEKNLDYRRQRDALTDGIKRLEDRVEQDQKIIDDGDRRITESSLQLDNELEQAIERLKLQYQQKKINVREDVQREVELNKGYVSEHRQLIAEKTLSLNNIAEHERKDMEKIADHEANLIAAEKAKSGDAEQVIADVEWIEPEPLQAAAHKAAEMKEYLREWERMNDIIREKLSPKEARAADLTAKIEKARELPKELLKTAALPVDGLTVDDKGRIRIDGTLLDGLSEGESFEFAFKLAKAQAGELKVICLDGWQNLGSKQQAILEAAQHDDYQYFLLSTVEGKDLNIETVEG</sequence>
<organism evidence="2 3">
    <name type="scientific">Paenibacillus donghaensis</name>
    <dbReference type="NCBI Taxonomy" id="414771"/>
    <lineage>
        <taxon>Bacteria</taxon>
        <taxon>Bacillati</taxon>
        <taxon>Bacillota</taxon>
        <taxon>Bacilli</taxon>
        <taxon>Bacillales</taxon>
        <taxon>Paenibacillaceae</taxon>
        <taxon>Paenibacillus</taxon>
    </lineage>
</organism>
<protein>
    <recommendedName>
        <fullName evidence="4">Rad50/SbcC-type AAA domain-containing protein</fullName>
    </recommendedName>
</protein>
<keyword evidence="1" id="KW-0175">Coiled coil</keyword>
<name>A0A2Z2K9F0_9BACL</name>
<dbReference type="AlphaFoldDB" id="A0A2Z2K9F0"/>
<dbReference type="RefSeq" id="WP_087916042.1">
    <property type="nucleotide sequence ID" value="NZ_CP021780.1"/>
</dbReference>
<evidence type="ECO:0000313" key="2">
    <source>
        <dbReference type="EMBL" id="ASA22037.1"/>
    </source>
</evidence>
<dbReference type="InterPro" id="IPR027417">
    <property type="entry name" value="P-loop_NTPase"/>
</dbReference>